<dbReference type="PANTHER" id="PTHR30026:SF20">
    <property type="entry name" value="OUTER MEMBRANE PROTEIN TOLC"/>
    <property type="match status" value="1"/>
</dbReference>
<gene>
    <name evidence="8" type="ORF">ASZ90_004371</name>
</gene>
<evidence type="ECO:0000256" key="7">
    <source>
        <dbReference type="SAM" id="Coils"/>
    </source>
</evidence>
<feature type="coiled-coil region" evidence="7">
    <location>
        <begin position="222"/>
        <end position="249"/>
    </location>
</feature>
<sequence>MANWANISQKRNNLDASEFDIAKLKQDIVFRTTEYYYAVLNNEEVLKVRQENVRYNSKLLETIEEKNRLGSIPIADVYAQQVQLGNAELQLIQAENIYENSKSALLNYLALDVLEEYLFINEMMDGADVNTDMYMKEFGAMEAMVNDALQNRFDYKSQKLAVESAQSGITMARGGIFPQLSGTYSYGSSATSLDNLFTRRSTSVGLTLSIPIFSNFNVDTRIQSAQIFAINAEEDLAALERQIKIDIKQGYLDLLAAKKNLDVTNKNVISAAENRRINTERYNLGAGNIVQLVQADRDYVQALSNNINALFSFFTSRDKLLNSLGKLDYKVFE</sequence>
<keyword evidence="4" id="KW-0812">Transmembrane</keyword>
<evidence type="ECO:0000313" key="8">
    <source>
        <dbReference type="EMBL" id="KUG25797.1"/>
    </source>
</evidence>
<dbReference type="InterPro" id="IPR003423">
    <property type="entry name" value="OMP_efflux"/>
</dbReference>
<dbReference type="PANTHER" id="PTHR30026">
    <property type="entry name" value="OUTER MEMBRANE PROTEIN TOLC"/>
    <property type="match status" value="1"/>
</dbReference>
<keyword evidence="3" id="KW-1134">Transmembrane beta strand</keyword>
<keyword evidence="6" id="KW-0998">Cell outer membrane</keyword>
<dbReference type="AlphaFoldDB" id="A0A0W8FY00"/>
<keyword evidence="7" id="KW-0175">Coiled coil</keyword>
<dbReference type="Gene3D" id="1.20.1600.10">
    <property type="entry name" value="Outer membrane efflux proteins (OEP)"/>
    <property type="match status" value="1"/>
</dbReference>
<evidence type="ECO:0000256" key="5">
    <source>
        <dbReference type="ARBA" id="ARBA00023136"/>
    </source>
</evidence>
<dbReference type="GO" id="GO:1990281">
    <property type="term" value="C:efflux pump complex"/>
    <property type="evidence" value="ECO:0007669"/>
    <property type="project" value="TreeGrafter"/>
</dbReference>
<dbReference type="GO" id="GO:0009279">
    <property type="term" value="C:cell outer membrane"/>
    <property type="evidence" value="ECO:0007669"/>
    <property type="project" value="UniProtKB-SubCell"/>
</dbReference>
<dbReference type="GO" id="GO:0015288">
    <property type="term" value="F:porin activity"/>
    <property type="evidence" value="ECO:0007669"/>
    <property type="project" value="TreeGrafter"/>
</dbReference>
<dbReference type="EMBL" id="LNQE01000598">
    <property type="protein sequence ID" value="KUG25797.1"/>
    <property type="molecule type" value="Genomic_DNA"/>
</dbReference>
<dbReference type="Pfam" id="PF02321">
    <property type="entry name" value="OEP"/>
    <property type="match status" value="1"/>
</dbReference>
<reference evidence="8" key="1">
    <citation type="journal article" date="2015" name="Proc. Natl. Acad. Sci. U.S.A.">
        <title>Networks of energetic and metabolic interactions define dynamics in microbial communities.</title>
        <authorList>
            <person name="Embree M."/>
            <person name="Liu J.K."/>
            <person name="Al-Bassam M.M."/>
            <person name="Zengler K."/>
        </authorList>
    </citation>
    <scope>NUCLEOTIDE SEQUENCE</scope>
</reference>
<dbReference type="InterPro" id="IPR051906">
    <property type="entry name" value="TolC-like"/>
</dbReference>
<proteinExistence type="predicted"/>
<protein>
    <submittedName>
        <fullName evidence="8">Outer membrane efflux protein</fullName>
    </submittedName>
</protein>
<comment type="subcellular location">
    <subcellularLocation>
        <location evidence="1">Cell outer membrane</location>
    </subcellularLocation>
</comment>
<evidence type="ECO:0000256" key="2">
    <source>
        <dbReference type="ARBA" id="ARBA00022448"/>
    </source>
</evidence>
<evidence type="ECO:0000256" key="4">
    <source>
        <dbReference type="ARBA" id="ARBA00022692"/>
    </source>
</evidence>
<dbReference type="GO" id="GO:0015562">
    <property type="term" value="F:efflux transmembrane transporter activity"/>
    <property type="evidence" value="ECO:0007669"/>
    <property type="project" value="InterPro"/>
</dbReference>
<comment type="caution">
    <text evidence="8">The sequence shown here is derived from an EMBL/GenBank/DDBJ whole genome shotgun (WGS) entry which is preliminary data.</text>
</comment>
<evidence type="ECO:0000256" key="6">
    <source>
        <dbReference type="ARBA" id="ARBA00023237"/>
    </source>
</evidence>
<organism evidence="8">
    <name type="scientific">hydrocarbon metagenome</name>
    <dbReference type="NCBI Taxonomy" id="938273"/>
    <lineage>
        <taxon>unclassified sequences</taxon>
        <taxon>metagenomes</taxon>
        <taxon>ecological metagenomes</taxon>
    </lineage>
</organism>
<evidence type="ECO:0000256" key="3">
    <source>
        <dbReference type="ARBA" id="ARBA00022452"/>
    </source>
</evidence>
<keyword evidence="2" id="KW-0813">Transport</keyword>
<accession>A0A0W8FY00</accession>
<keyword evidence="5" id="KW-0472">Membrane</keyword>
<evidence type="ECO:0000256" key="1">
    <source>
        <dbReference type="ARBA" id="ARBA00004442"/>
    </source>
</evidence>
<name>A0A0W8FY00_9ZZZZ</name>
<dbReference type="SUPFAM" id="SSF56954">
    <property type="entry name" value="Outer membrane efflux proteins (OEP)"/>
    <property type="match status" value="1"/>
</dbReference>